<gene>
    <name evidence="2" type="ORF">ADICYQ_5478</name>
</gene>
<dbReference type="Proteomes" id="UP000014974">
    <property type="component" value="Unassembled WGS sequence"/>
</dbReference>
<protein>
    <recommendedName>
        <fullName evidence="4">Cytochrome c domain-containing protein</fullName>
    </recommendedName>
</protein>
<dbReference type="Pfam" id="PF13517">
    <property type="entry name" value="FG-GAP_3"/>
    <property type="match status" value="1"/>
</dbReference>
<dbReference type="OrthoDB" id="1391917at2"/>
<proteinExistence type="predicted"/>
<accession>S7V7I8</accession>
<reference evidence="2 3" key="1">
    <citation type="journal article" date="2013" name="Genome Announc.">
        <title>Draft Genome Sequence of Cyclobacterium qasimii Strain M12-11BT, Isolated from Arctic Marine Sediment.</title>
        <authorList>
            <person name="Shivaji S."/>
            <person name="Ara S."/>
            <person name="Singh A."/>
            <person name="Kumar Pinnaka A."/>
        </authorList>
    </citation>
    <scope>NUCLEOTIDE SEQUENCE [LARGE SCALE GENOMIC DNA]</scope>
    <source>
        <strain evidence="2 3">M12-11B</strain>
    </source>
</reference>
<dbReference type="eggNOG" id="COG4636">
    <property type="taxonomic scope" value="Bacteria"/>
</dbReference>
<dbReference type="PANTHER" id="PTHR45460">
    <property type="entry name" value="SIMILAR TO CYSTEINE PROTEINASE"/>
    <property type="match status" value="1"/>
</dbReference>
<organism evidence="2 3">
    <name type="scientific">Cyclobacterium qasimii M12-11B</name>
    <dbReference type="NCBI Taxonomy" id="641524"/>
    <lineage>
        <taxon>Bacteria</taxon>
        <taxon>Pseudomonadati</taxon>
        <taxon>Bacteroidota</taxon>
        <taxon>Cytophagia</taxon>
        <taxon>Cytophagales</taxon>
        <taxon>Cyclobacteriaceae</taxon>
        <taxon>Cyclobacterium</taxon>
    </lineage>
</organism>
<keyword evidence="1" id="KW-0732">Signal</keyword>
<evidence type="ECO:0008006" key="4">
    <source>
        <dbReference type="Google" id="ProtNLM"/>
    </source>
</evidence>
<evidence type="ECO:0000256" key="1">
    <source>
        <dbReference type="ARBA" id="ARBA00022729"/>
    </source>
</evidence>
<dbReference type="InterPro" id="IPR013517">
    <property type="entry name" value="FG-GAP"/>
</dbReference>
<evidence type="ECO:0000313" key="3">
    <source>
        <dbReference type="Proteomes" id="UP000014974"/>
    </source>
</evidence>
<dbReference type="Gene3D" id="2.130.10.130">
    <property type="entry name" value="Integrin alpha, N-terminal"/>
    <property type="match status" value="1"/>
</dbReference>
<dbReference type="RefSeq" id="WP_020889330.1">
    <property type="nucleotide sequence ID" value="NZ_ATNM01000191.1"/>
</dbReference>
<evidence type="ECO:0000313" key="2">
    <source>
        <dbReference type="EMBL" id="EPR65557.1"/>
    </source>
</evidence>
<dbReference type="SUPFAM" id="SSF69318">
    <property type="entry name" value="Integrin alpha N-terminal domain"/>
    <property type="match status" value="1"/>
</dbReference>
<name>S7V7I8_9BACT</name>
<dbReference type="STRING" id="641524.ADICYQ_5478"/>
<dbReference type="EMBL" id="ATNM01000191">
    <property type="protein sequence ID" value="EPR65557.1"/>
    <property type="molecule type" value="Genomic_DNA"/>
</dbReference>
<sequence length="531" mass="59521">MNNKSILPLKFIFFCLLLNFSCNGSGEKKVIQKLESENAISGKELSENHCQSCHLYPDPSELDKKTWERSVLPLMGRLFGIYEAEVPRIKILEGAINKKAVEELHMFPEKPSISAVHWEKIKAFYLAEAPEALDQTLWEESKIGHLEGFEMVEPKENGKLQNITFLKTDSNLKGIYVGGASGERGSLAILNNDNRISQMIPLPSAPTDVAFGKDELSITLAGSLRLSPGKNKFGDLITLFRNPGDLQYSSFRKFLSQLNRPVQTVFEDINGNGLTDILIAEFGYYTGALTLFQNTGKPEQPYKKTTLKNVSGAIHTDVQDMNGDGKKDIITLFAQGDEGISIFYNEGEGQFKEERVLRFPPTYGSVSFDLVDFNQDGHLDILYGNGDNGDYPPISKPYHGLRIFENDGENNFKQVYFFPMNGVNKCAAADFDQDGQLEIVAVAYFPDFDLPGRQDFVYLKQEAPYAYQPQVLKTKLDARWITFEIGDIDKDGDLDLLLGSNGKYDNKANPSEKLKKLNGPLLILKNLKTQK</sequence>
<dbReference type="InterPro" id="IPR028994">
    <property type="entry name" value="Integrin_alpha_N"/>
</dbReference>
<dbReference type="PANTHER" id="PTHR45460:SF2">
    <property type="entry name" value="ALPHA 1,3 GLUCANASE, GH71 FAMILY (EUROFUNG)"/>
    <property type="match status" value="1"/>
</dbReference>
<comment type="caution">
    <text evidence="2">The sequence shown here is derived from an EMBL/GenBank/DDBJ whole genome shotgun (WGS) entry which is preliminary data.</text>
</comment>
<dbReference type="AlphaFoldDB" id="S7V7I8"/>